<dbReference type="EMBL" id="ML145175">
    <property type="protein sequence ID" value="TBU55119.1"/>
    <property type="molecule type" value="Genomic_DNA"/>
</dbReference>
<dbReference type="AlphaFoldDB" id="A0A4V2K313"/>
<organism evidence="2">
    <name type="scientific">Dichomitus squalens</name>
    <dbReference type="NCBI Taxonomy" id="114155"/>
    <lineage>
        <taxon>Eukaryota</taxon>
        <taxon>Fungi</taxon>
        <taxon>Dikarya</taxon>
        <taxon>Basidiomycota</taxon>
        <taxon>Agaricomycotina</taxon>
        <taxon>Agaricomycetes</taxon>
        <taxon>Polyporales</taxon>
        <taxon>Polyporaceae</taxon>
        <taxon>Dichomitus</taxon>
    </lineage>
</organism>
<feature type="region of interest" description="Disordered" evidence="1">
    <location>
        <begin position="1"/>
        <end position="23"/>
    </location>
</feature>
<keyword evidence="4" id="KW-1185">Reference proteome</keyword>
<dbReference type="OrthoDB" id="2737573at2759"/>
<dbReference type="Proteomes" id="UP000292957">
    <property type="component" value="Unassembled WGS sequence"/>
</dbReference>
<reference evidence="2 4" key="1">
    <citation type="submission" date="2019-01" db="EMBL/GenBank/DDBJ databases">
        <title>Draft genome sequences of three monokaryotic isolates of the white-rot basidiomycete fungus Dichomitus squalens.</title>
        <authorList>
            <consortium name="DOE Joint Genome Institute"/>
            <person name="Lopez S.C."/>
            <person name="Andreopoulos B."/>
            <person name="Pangilinan J."/>
            <person name="Lipzen A."/>
            <person name="Riley R."/>
            <person name="Ahrendt S."/>
            <person name="Ng V."/>
            <person name="Barry K."/>
            <person name="Daum C."/>
            <person name="Grigoriev I.V."/>
            <person name="Hilden K.S."/>
            <person name="Makela M.R."/>
            <person name="de Vries R.P."/>
        </authorList>
    </citation>
    <scope>NUCLEOTIDE SEQUENCE [LARGE SCALE GENOMIC DNA]</scope>
    <source>
        <strain evidence="3 4">CBS 464.89</strain>
        <strain evidence="2">OM18370.1</strain>
    </source>
</reference>
<dbReference type="OMA" id="AFLQDQW"/>
<protein>
    <submittedName>
        <fullName evidence="2">Uncharacterized protein</fullName>
    </submittedName>
</protein>
<evidence type="ECO:0000256" key="1">
    <source>
        <dbReference type="SAM" id="MobiDB-lite"/>
    </source>
</evidence>
<evidence type="ECO:0000313" key="3">
    <source>
        <dbReference type="EMBL" id="TBU55119.1"/>
    </source>
</evidence>
<dbReference type="Proteomes" id="UP000292082">
    <property type="component" value="Unassembled WGS sequence"/>
</dbReference>
<accession>A0A4V2K313</accession>
<name>A0A4V2K313_9APHY</name>
<evidence type="ECO:0000313" key="2">
    <source>
        <dbReference type="EMBL" id="TBU27378.1"/>
    </source>
</evidence>
<proteinExistence type="predicted"/>
<evidence type="ECO:0000313" key="4">
    <source>
        <dbReference type="Proteomes" id="UP000292082"/>
    </source>
</evidence>
<dbReference type="EMBL" id="ML143433">
    <property type="protein sequence ID" value="TBU27378.1"/>
    <property type="molecule type" value="Genomic_DNA"/>
</dbReference>
<gene>
    <name evidence="3" type="ORF">BD310DRAFT_826627</name>
    <name evidence="2" type="ORF">BD311DRAFT_779004</name>
</gene>
<sequence>MSITPKPEPEDTPLPPRPAPDAKAKQAALKAHAEYRRAQAWAIARWPLEKRVVPRRARVHLPRTYLARHGSDVRVVHAGADLNQFVHGHYCEEVDAARGARKLAAGDAEGVLARRHEYLGPDPRVVGYWVDAEGDYHVKFYDTFLGDQWMDDRKWKFDVRMDEDGKWVDVDD</sequence>